<feature type="binding site" evidence="9">
    <location>
        <position position="583"/>
    </location>
    <ligand>
        <name>FAD</name>
        <dbReference type="ChEBI" id="CHEBI:57692"/>
    </ligand>
</feature>
<evidence type="ECO:0000256" key="6">
    <source>
        <dbReference type="ARBA" id="ARBA00022827"/>
    </source>
</evidence>
<feature type="binding site" evidence="9">
    <location>
        <begin position="56"/>
        <end position="59"/>
    </location>
    <ligand>
        <name>FMN</name>
        <dbReference type="ChEBI" id="CHEBI:58210"/>
    </ligand>
</feature>
<proteinExistence type="inferred from homology"/>
<dbReference type="InterPro" id="IPR017938">
    <property type="entry name" value="Riboflavin_synthase-like_b-brl"/>
</dbReference>
<dbReference type="InterPro" id="IPR029039">
    <property type="entry name" value="Flavoprotein-like_sf"/>
</dbReference>
<feature type="binding site" evidence="9">
    <location>
        <begin position="9"/>
        <end position="14"/>
    </location>
    <ligand>
        <name>FMN</name>
        <dbReference type="ChEBI" id="CHEBI:58210"/>
    </ligand>
</feature>
<comment type="similarity">
    <text evidence="9">Belongs to the NADPH-dependent diflavin oxidoreductase NDOR1 family.</text>
</comment>
<dbReference type="PRINTS" id="PR00371">
    <property type="entry name" value="FPNCR"/>
</dbReference>
<evidence type="ECO:0000256" key="1">
    <source>
        <dbReference type="ARBA" id="ARBA00001917"/>
    </source>
</evidence>
<comment type="subcellular location">
    <subcellularLocation>
        <location evidence="9">Cytoplasm</location>
    </subcellularLocation>
</comment>
<dbReference type="HAMAP" id="MF_03178">
    <property type="entry name" value="NDOR1"/>
    <property type="match status" value="1"/>
</dbReference>
<comment type="caution">
    <text evidence="9">Lacks conserved residue(s) required for the propagation of feature annotation.</text>
</comment>
<name>A0AAU9FUH6_DROMD</name>
<evidence type="ECO:0000256" key="5">
    <source>
        <dbReference type="ARBA" id="ARBA00022643"/>
    </source>
</evidence>
<dbReference type="EMBL" id="AP029265">
    <property type="protein sequence ID" value="BFF99220.1"/>
    <property type="molecule type" value="Genomic_DNA"/>
</dbReference>
<dbReference type="GO" id="GO:0010181">
    <property type="term" value="F:FMN binding"/>
    <property type="evidence" value="ECO:0007669"/>
    <property type="project" value="UniProtKB-UniRule"/>
</dbReference>
<dbReference type="PANTHER" id="PTHR19384:SF10">
    <property type="entry name" value="NADPH-DEPENDENT DIFLAVIN OXIDOREDUCTASE 1"/>
    <property type="match status" value="1"/>
</dbReference>
<dbReference type="Proteomes" id="UP001500889">
    <property type="component" value="Chromosome J"/>
</dbReference>
<evidence type="ECO:0000259" key="10">
    <source>
        <dbReference type="PROSITE" id="PS50902"/>
    </source>
</evidence>
<dbReference type="PRINTS" id="PR00369">
    <property type="entry name" value="FLAVODOXIN"/>
</dbReference>
<dbReference type="InterPro" id="IPR023173">
    <property type="entry name" value="NADPH_Cyt_P450_Rdtase_alpha"/>
</dbReference>
<evidence type="ECO:0000313" key="12">
    <source>
        <dbReference type="EMBL" id="BFF99220.1"/>
    </source>
</evidence>
<dbReference type="AlphaFoldDB" id="A0AAU9FUH6"/>
<comment type="similarity">
    <text evidence="9">In the C-terminal section; belongs to the flavoprotein pyridine nucleotide cytochrome reductase family.</text>
</comment>
<feature type="binding site" evidence="9">
    <location>
        <begin position="377"/>
        <end position="380"/>
    </location>
    <ligand>
        <name>FAD</name>
        <dbReference type="ChEBI" id="CHEBI:57692"/>
    </ligand>
</feature>
<dbReference type="Pfam" id="PF00175">
    <property type="entry name" value="NAD_binding_1"/>
    <property type="match status" value="1"/>
</dbReference>
<feature type="binding site" evidence="9">
    <location>
        <begin position="516"/>
        <end position="520"/>
    </location>
    <ligand>
        <name>NADP(+)</name>
        <dbReference type="ChEBI" id="CHEBI:58349"/>
    </ligand>
</feature>
<organism evidence="12 13">
    <name type="scientific">Drosophila madeirensis</name>
    <name type="common">Fruit fly</name>
    <dbReference type="NCBI Taxonomy" id="30013"/>
    <lineage>
        <taxon>Eukaryota</taxon>
        <taxon>Metazoa</taxon>
        <taxon>Ecdysozoa</taxon>
        <taxon>Arthropoda</taxon>
        <taxon>Hexapoda</taxon>
        <taxon>Insecta</taxon>
        <taxon>Pterygota</taxon>
        <taxon>Neoptera</taxon>
        <taxon>Endopterygota</taxon>
        <taxon>Diptera</taxon>
        <taxon>Brachycera</taxon>
        <taxon>Muscomorpha</taxon>
        <taxon>Ephydroidea</taxon>
        <taxon>Drosophilidae</taxon>
        <taxon>Drosophila</taxon>
        <taxon>Sophophora</taxon>
    </lineage>
</organism>
<comment type="cofactor">
    <cofactor evidence="1 9">
        <name>FMN</name>
        <dbReference type="ChEBI" id="CHEBI:58210"/>
    </cofactor>
</comment>
<dbReference type="Gene3D" id="2.40.30.10">
    <property type="entry name" value="Translation factors"/>
    <property type="match status" value="1"/>
</dbReference>
<dbReference type="Gene3D" id="1.20.990.10">
    <property type="entry name" value="NADPH-cytochrome p450 Reductase, Chain A, domain 3"/>
    <property type="match status" value="1"/>
</dbReference>
<gene>
    <name evidence="12" type="ORF">DMAD_07176</name>
</gene>
<comment type="similarity">
    <text evidence="9">In the N-terminal section; belongs to the flavodoxin family.</text>
</comment>
<feature type="binding site" evidence="9">
    <location>
        <begin position="94"/>
        <end position="103"/>
    </location>
    <ligand>
        <name>FMN</name>
        <dbReference type="ChEBI" id="CHEBI:58210"/>
    </ligand>
</feature>
<keyword evidence="3 9" id="KW-0963">Cytoplasm</keyword>
<evidence type="ECO:0000256" key="2">
    <source>
        <dbReference type="ARBA" id="ARBA00001974"/>
    </source>
</evidence>
<dbReference type="Pfam" id="PF00258">
    <property type="entry name" value="Flavodoxin_1"/>
    <property type="match status" value="1"/>
</dbReference>
<comment type="catalytic activity">
    <reaction evidence="9">
        <text>2 oxidized [2Fe-2S]-[protein] + NADPH = 2 reduced [2Fe-2S]-[protein] + NADP(+) + H(+)</text>
        <dbReference type="Rhea" id="RHEA:67716"/>
        <dbReference type="Rhea" id="RHEA-COMP:17327"/>
        <dbReference type="Rhea" id="RHEA-COMP:17328"/>
        <dbReference type="ChEBI" id="CHEBI:15378"/>
        <dbReference type="ChEBI" id="CHEBI:33737"/>
        <dbReference type="ChEBI" id="CHEBI:33738"/>
        <dbReference type="ChEBI" id="CHEBI:57783"/>
        <dbReference type="ChEBI" id="CHEBI:58349"/>
    </reaction>
</comment>
<feature type="binding site" evidence="9">
    <location>
        <begin position="510"/>
        <end position="511"/>
    </location>
    <ligand>
        <name>NADP(+)</name>
        <dbReference type="ChEBI" id="CHEBI:58349"/>
    </ligand>
</feature>
<feature type="binding site" evidence="9">
    <location>
        <begin position="409"/>
        <end position="412"/>
    </location>
    <ligand>
        <name>FAD</name>
        <dbReference type="ChEBI" id="CHEBI:57692"/>
    </ligand>
</feature>
<dbReference type="GO" id="GO:0005829">
    <property type="term" value="C:cytosol"/>
    <property type="evidence" value="ECO:0007669"/>
    <property type="project" value="TreeGrafter"/>
</dbReference>
<evidence type="ECO:0000256" key="7">
    <source>
        <dbReference type="ARBA" id="ARBA00022857"/>
    </source>
</evidence>
<evidence type="ECO:0000256" key="3">
    <source>
        <dbReference type="ARBA" id="ARBA00022490"/>
    </source>
</evidence>
<dbReference type="PROSITE" id="PS51384">
    <property type="entry name" value="FAD_FR"/>
    <property type="match status" value="1"/>
</dbReference>
<dbReference type="InterPro" id="IPR039261">
    <property type="entry name" value="FNR_nucleotide-bd"/>
</dbReference>
<dbReference type="EC" id="1.18.1.-" evidence="9"/>
<feature type="binding site" evidence="9">
    <location>
        <position position="450"/>
    </location>
    <ligand>
        <name>NADP(+)</name>
        <dbReference type="ChEBI" id="CHEBI:58349"/>
    </ligand>
</feature>
<evidence type="ECO:0000256" key="9">
    <source>
        <dbReference type="HAMAP-Rule" id="MF_03178"/>
    </source>
</evidence>
<feature type="binding site" evidence="9">
    <location>
        <position position="129"/>
    </location>
    <ligand>
        <name>FMN</name>
        <dbReference type="ChEBI" id="CHEBI:58210"/>
    </ligand>
</feature>
<dbReference type="SUPFAM" id="SSF63380">
    <property type="entry name" value="Riboflavin synthase domain-like"/>
    <property type="match status" value="1"/>
</dbReference>
<dbReference type="GO" id="GO:0016651">
    <property type="term" value="F:oxidoreductase activity, acting on NAD(P)H"/>
    <property type="evidence" value="ECO:0007669"/>
    <property type="project" value="UniProtKB-UniRule"/>
</dbReference>
<dbReference type="Gene3D" id="3.40.50.360">
    <property type="match status" value="1"/>
</dbReference>
<dbReference type="InterPro" id="IPR001433">
    <property type="entry name" value="OxRdtase_FAD/NAD-bd"/>
</dbReference>
<dbReference type="PANTHER" id="PTHR19384">
    <property type="entry name" value="NITRIC OXIDE SYNTHASE-RELATED"/>
    <property type="match status" value="1"/>
</dbReference>
<dbReference type="InterPro" id="IPR028879">
    <property type="entry name" value="NDOR1"/>
</dbReference>
<keyword evidence="6 9" id="KW-0274">FAD</keyword>
<keyword evidence="8 9" id="KW-0560">Oxidoreductase</keyword>
<dbReference type="PROSITE" id="PS50902">
    <property type="entry name" value="FLAVODOXIN_LIKE"/>
    <property type="match status" value="1"/>
</dbReference>
<comment type="cofactor">
    <cofactor evidence="2 9">
        <name>FAD</name>
        <dbReference type="ChEBI" id="CHEBI:57692"/>
    </cofactor>
</comment>
<keyword evidence="4 9" id="KW-0285">Flavoprotein</keyword>
<feature type="domain" description="Flavodoxin-like" evidence="10">
    <location>
        <begin position="3"/>
        <end position="147"/>
    </location>
</feature>
<sequence>MRLLVLYGSQTGTAQDVAEQIWRESRPLGFHGPVLSFEDYDMQQLIEERLVVFVVATTGDGVEPDNMKQAWRFLLKRSLPAQSLQGLQFACLGLGDSSYPKFNYAAKKLSKRLQNLGATSVCPLGLCDDQHDYGHLGVSLSWTRDLWMSLKSSLGIDESTQNGGANKTVSKWLIKELSGSVPLTVRLEQLAWTQKQQCHTFKLVDNVRTTAESHFQDVRFLRLESLSENLSWEPGDVLDVQPQNSDEAVTAFFELLREHKLNFDEETVVEVLAAYPDMPLPKAFATPITLTHAAKYVWDLNAKPRQRFFEVLGHNCSDEMESEKLAEFCSAEAIDDLVAYVNRPRRNVLEVLQDFRHASSKLTLSQLFEMMPLIQPRSFSIASDVSASTLDLLVAVVQYKTILQTPRLGLCSNWLKNLSPGVEICGIVKRGTMVWPQDLAVPLIMVGPGTGIAPFRSIIQQRLHAQSKGARIGPLVVFFGCRNRAADFHFQEDFEAWTKGKLVEVHYAFSRDEDRKVYVQHQIQKCGQRLAQLILEQNAHIYVAGNSNNMPKSVREAFIEILGGQGDYVDLMIKQRRYQEETWA</sequence>
<accession>A0AAU9FUH6</accession>
<dbReference type="GO" id="GO:0160246">
    <property type="term" value="F:NADPH-iron-sulfur [2Fe-2S] protein oxidoreductase activity"/>
    <property type="evidence" value="ECO:0007669"/>
    <property type="project" value="InterPro"/>
</dbReference>
<evidence type="ECO:0000256" key="4">
    <source>
        <dbReference type="ARBA" id="ARBA00022630"/>
    </source>
</evidence>
<feature type="domain" description="FAD-binding FR-type" evidence="11">
    <location>
        <begin position="196"/>
        <end position="436"/>
    </location>
</feature>
<keyword evidence="13" id="KW-1185">Reference proteome</keyword>
<dbReference type="SUPFAM" id="SSF52343">
    <property type="entry name" value="Ferredoxin reductase-like, C-terminal NADP-linked domain"/>
    <property type="match status" value="1"/>
</dbReference>
<dbReference type="FunFam" id="3.40.50.80:FF:000032">
    <property type="entry name" value="NADPH-dependent diflavin oxidoreductase 1"/>
    <property type="match status" value="1"/>
</dbReference>
<evidence type="ECO:0000259" key="11">
    <source>
        <dbReference type="PROSITE" id="PS51384"/>
    </source>
</evidence>
<feature type="binding site" evidence="9">
    <location>
        <position position="345"/>
    </location>
    <ligand>
        <name>FAD</name>
        <dbReference type="ChEBI" id="CHEBI:57692"/>
    </ligand>
</feature>
<dbReference type="GO" id="GO:0016226">
    <property type="term" value="P:iron-sulfur cluster assembly"/>
    <property type="evidence" value="ECO:0007669"/>
    <property type="project" value="UniProtKB-UniRule"/>
</dbReference>
<dbReference type="Gene3D" id="3.40.50.80">
    <property type="entry name" value="Nucleotide-binding domain of ferredoxin-NADP reductase (FNR) module"/>
    <property type="match status" value="1"/>
</dbReference>
<keyword evidence="7 9" id="KW-0521">NADP</keyword>
<evidence type="ECO:0000256" key="8">
    <source>
        <dbReference type="ARBA" id="ARBA00023002"/>
    </source>
</evidence>
<dbReference type="SUPFAM" id="SSF52218">
    <property type="entry name" value="Flavoproteins"/>
    <property type="match status" value="1"/>
</dbReference>
<dbReference type="InterPro" id="IPR001094">
    <property type="entry name" value="Flavdoxin-like"/>
</dbReference>
<keyword evidence="5 9" id="KW-0288">FMN</keyword>
<dbReference type="GO" id="GO:0050661">
    <property type="term" value="F:NADP binding"/>
    <property type="evidence" value="ECO:0007669"/>
    <property type="project" value="UniProtKB-UniRule"/>
</dbReference>
<dbReference type="FunFam" id="3.40.50.360:FF:000034">
    <property type="entry name" value="NADPH-dependent diflavin oxidoreductase 1"/>
    <property type="match status" value="1"/>
</dbReference>
<reference evidence="12 13" key="1">
    <citation type="submission" date="2024-02" db="EMBL/GenBank/DDBJ databases">
        <title>A chromosome-level genome assembly of Drosophila madeirensis, a fruit fly species endemic to Madeira island.</title>
        <authorList>
            <person name="Tomihara K."/>
            <person name="Llopart A."/>
            <person name="Yamamoto D."/>
        </authorList>
    </citation>
    <scope>NUCLEOTIDE SEQUENCE [LARGE SCALE GENOMIC DNA]</scope>
    <source>
        <strain evidence="12 13">RF1</strain>
    </source>
</reference>
<dbReference type="Pfam" id="PF00667">
    <property type="entry name" value="FAD_binding_1"/>
    <property type="match status" value="1"/>
</dbReference>
<dbReference type="InterPro" id="IPR001709">
    <property type="entry name" value="Flavoprot_Pyr_Nucl_cyt_Rdtase"/>
</dbReference>
<comment type="function">
    <text evidence="9">NADPH-dependent reductase which is a central component of the cytosolic iron-sulfur (Fe-S) protein assembly (CIA) machinery. Transfers electrons from NADPH via its FAD and FMN prosthetic groups to the [2Fe-2S] cluster of the anamorsin/DRE2 homolog, another key component of the CIA machinery. In turn, this reduced cluster provides electrons for assembly of cytosolic iron-sulfur cluster proteins.</text>
</comment>
<dbReference type="InterPro" id="IPR003097">
    <property type="entry name" value="CysJ-like_FAD-binding"/>
</dbReference>
<evidence type="ECO:0000313" key="13">
    <source>
        <dbReference type="Proteomes" id="UP001500889"/>
    </source>
</evidence>
<dbReference type="GO" id="GO:0050660">
    <property type="term" value="F:flavin adenine dinucleotide binding"/>
    <property type="evidence" value="ECO:0007669"/>
    <property type="project" value="UniProtKB-UniRule"/>
</dbReference>
<dbReference type="InterPro" id="IPR008254">
    <property type="entry name" value="Flavodoxin/NO_synth"/>
</dbReference>
<protein>
    <recommendedName>
        <fullName evidence="9">NADPH-dependent diflavin oxidoreductase 1</fullName>
        <ecNumber evidence="9">1.18.1.-</ecNumber>
    </recommendedName>
    <alternativeName>
        <fullName evidence="9">NADPH-dependent FMN and FAD-containing oxidoreductase</fullName>
    </alternativeName>
</protein>
<dbReference type="InterPro" id="IPR017927">
    <property type="entry name" value="FAD-bd_FR_type"/>
</dbReference>